<protein>
    <submittedName>
        <fullName evidence="2">DUF998 domain-containing protein</fullName>
    </submittedName>
</protein>
<proteinExistence type="predicted"/>
<sequence length="198" mass="21361">MAKKLTIFGALSVFAYVVLGGILWEGYRHLQQPISDLTAQGAPDKGLLSAITFSYGVFSIIFAASAYVFIKQFAPKISRVGMLLFLVMHLVSITYGLFPQDLPGAPVTFEGIMHLVITALIIPLTILAPLLTGLGLRKVNGLERYGMYSILTGILIFLAGGSAAIFLPINGRISGWWSGSISACCSFGCWLHRLSFSP</sequence>
<accession>A0ABW3L8K8</accession>
<keyword evidence="1" id="KW-1133">Transmembrane helix</keyword>
<evidence type="ECO:0000313" key="3">
    <source>
        <dbReference type="Proteomes" id="UP001597109"/>
    </source>
</evidence>
<keyword evidence="1" id="KW-0472">Membrane</keyword>
<feature type="transmembrane region" description="Helical" evidence="1">
    <location>
        <begin position="7"/>
        <end position="27"/>
    </location>
</feature>
<dbReference type="Pfam" id="PF06197">
    <property type="entry name" value="DUF998"/>
    <property type="match status" value="1"/>
</dbReference>
<dbReference type="RefSeq" id="WP_379080982.1">
    <property type="nucleotide sequence ID" value="NZ_JBHTKI010000002.1"/>
</dbReference>
<feature type="transmembrane region" description="Helical" evidence="1">
    <location>
        <begin position="148"/>
        <end position="169"/>
    </location>
</feature>
<feature type="transmembrane region" description="Helical" evidence="1">
    <location>
        <begin position="82"/>
        <end position="100"/>
    </location>
</feature>
<evidence type="ECO:0000313" key="2">
    <source>
        <dbReference type="EMBL" id="MFD1030026.1"/>
    </source>
</evidence>
<organism evidence="2 3">
    <name type="scientific">Metaplanococcus flavidus</name>
    <dbReference type="NCBI Taxonomy" id="569883"/>
    <lineage>
        <taxon>Bacteria</taxon>
        <taxon>Bacillati</taxon>
        <taxon>Bacillota</taxon>
        <taxon>Bacilli</taxon>
        <taxon>Bacillales</taxon>
        <taxon>Caryophanaceae</taxon>
        <taxon>Metaplanococcus</taxon>
    </lineage>
</organism>
<name>A0ABW3L8K8_9BACL</name>
<dbReference type="InterPro" id="IPR009339">
    <property type="entry name" value="DUF998"/>
</dbReference>
<feature type="transmembrane region" description="Helical" evidence="1">
    <location>
        <begin position="47"/>
        <end position="70"/>
    </location>
</feature>
<dbReference type="EMBL" id="JBHTKI010000002">
    <property type="protein sequence ID" value="MFD1030026.1"/>
    <property type="molecule type" value="Genomic_DNA"/>
</dbReference>
<keyword evidence="3" id="KW-1185">Reference proteome</keyword>
<keyword evidence="1" id="KW-0812">Transmembrane</keyword>
<dbReference type="Proteomes" id="UP001597109">
    <property type="component" value="Unassembled WGS sequence"/>
</dbReference>
<reference evidence="3" key="1">
    <citation type="journal article" date="2019" name="Int. J. Syst. Evol. Microbiol.">
        <title>The Global Catalogue of Microorganisms (GCM) 10K type strain sequencing project: providing services to taxonomists for standard genome sequencing and annotation.</title>
        <authorList>
            <consortium name="The Broad Institute Genomics Platform"/>
            <consortium name="The Broad Institute Genome Sequencing Center for Infectious Disease"/>
            <person name="Wu L."/>
            <person name="Ma J."/>
        </authorList>
    </citation>
    <scope>NUCLEOTIDE SEQUENCE [LARGE SCALE GENOMIC DNA]</scope>
    <source>
        <strain evidence="3">CCUG 56756</strain>
    </source>
</reference>
<comment type="caution">
    <text evidence="2">The sequence shown here is derived from an EMBL/GenBank/DDBJ whole genome shotgun (WGS) entry which is preliminary data.</text>
</comment>
<gene>
    <name evidence="2" type="ORF">ACFQ1X_01045</name>
</gene>
<feature type="transmembrane region" description="Helical" evidence="1">
    <location>
        <begin position="112"/>
        <end position="136"/>
    </location>
</feature>
<evidence type="ECO:0000256" key="1">
    <source>
        <dbReference type="SAM" id="Phobius"/>
    </source>
</evidence>